<dbReference type="AlphaFoldDB" id="A0A858RPD5"/>
<evidence type="ECO:0000256" key="3">
    <source>
        <dbReference type="ARBA" id="ARBA00022448"/>
    </source>
</evidence>
<keyword evidence="7 10" id="KW-0653">Protein transport</keyword>
<keyword evidence="13" id="KW-1185">Reference proteome</keyword>
<dbReference type="GO" id="GO:0015031">
    <property type="term" value="P:protein transport"/>
    <property type="evidence" value="ECO:0007669"/>
    <property type="project" value="UniProtKB-KW"/>
</dbReference>
<dbReference type="Proteomes" id="UP000501812">
    <property type="component" value="Chromosome"/>
</dbReference>
<keyword evidence="8 11" id="KW-1133">Transmembrane helix</keyword>
<dbReference type="PANTHER" id="PTHR30558">
    <property type="entry name" value="EXBD MEMBRANE COMPONENT OF PMF-DRIVEN MACROMOLECULE IMPORT SYSTEM"/>
    <property type="match status" value="1"/>
</dbReference>
<evidence type="ECO:0000256" key="5">
    <source>
        <dbReference type="ARBA" id="ARBA00022519"/>
    </source>
</evidence>
<dbReference type="Gene3D" id="3.30.420.270">
    <property type="match status" value="1"/>
</dbReference>
<dbReference type="GO" id="GO:0005886">
    <property type="term" value="C:plasma membrane"/>
    <property type="evidence" value="ECO:0007669"/>
    <property type="project" value="UniProtKB-SubCell"/>
</dbReference>
<accession>A0A858RPD5</accession>
<evidence type="ECO:0000256" key="1">
    <source>
        <dbReference type="ARBA" id="ARBA00004249"/>
    </source>
</evidence>
<protein>
    <submittedName>
        <fullName evidence="12">Biopolymer transporter ExbD</fullName>
    </submittedName>
</protein>
<name>A0A858RPD5_9BACT</name>
<evidence type="ECO:0000256" key="10">
    <source>
        <dbReference type="RuleBase" id="RU003879"/>
    </source>
</evidence>
<sequence length="135" mass="14371">MMASADDKSYDDINVTPMVDLYLVLLLIFIIMTTAGVQGMKVDLPRASTSATTDLGASKLQAITINTEGKIALNTIPVSITELEAKLSALKSSTKDLPVVVRGDRKSQYQGIMDVLEVLGRVGIDNIGLATEASN</sequence>
<evidence type="ECO:0000313" key="13">
    <source>
        <dbReference type="Proteomes" id="UP000501812"/>
    </source>
</evidence>
<dbReference type="RefSeq" id="WP_169457811.1">
    <property type="nucleotide sequence ID" value="NZ_CP051774.1"/>
</dbReference>
<keyword evidence="5" id="KW-0997">Cell inner membrane</keyword>
<evidence type="ECO:0000256" key="9">
    <source>
        <dbReference type="ARBA" id="ARBA00023136"/>
    </source>
</evidence>
<keyword evidence="9 11" id="KW-0472">Membrane</keyword>
<keyword evidence="3 10" id="KW-0813">Transport</keyword>
<evidence type="ECO:0000256" key="11">
    <source>
        <dbReference type="SAM" id="Phobius"/>
    </source>
</evidence>
<comment type="subcellular location">
    <subcellularLocation>
        <location evidence="1">Cell inner membrane</location>
        <topology evidence="1">Single-pass type II membrane protein</topology>
    </subcellularLocation>
    <subcellularLocation>
        <location evidence="10">Cell membrane</location>
        <topology evidence="10">Single-pass type II membrane protein</topology>
    </subcellularLocation>
</comment>
<proteinExistence type="inferred from homology"/>
<evidence type="ECO:0000256" key="4">
    <source>
        <dbReference type="ARBA" id="ARBA00022475"/>
    </source>
</evidence>
<organism evidence="12 13">
    <name type="scientific">Luteolibacter luteus</name>
    <dbReference type="NCBI Taxonomy" id="2728835"/>
    <lineage>
        <taxon>Bacteria</taxon>
        <taxon>Pseudomonadati</taxon>
        <taxon>Verrucomicrobiota</taxon>
        <taxon>Verrucomicrobiia</taxon>
        <taxon>Verrucomicrobiales</taxon>
        <taxon>Verrucomicrobiaceae</taxon>
        <taxon>Luteolibacter</taxon>
    </lineage>
</organism>
<dbReference type="PANTHER" id="PTHR30558:SF12">
    <property type="entry name" value="BIOPOLYMER TRANSPORT PROTEIN EXBD"/>
    <property type="match status" value="1"/>
</dbReference>
<gene>
    <name evidence="12" type="ORF">HHL09_19650</name>
</gene>
<keyword evidence="4" id="KW-1003">Cell membrane</keyword>
<evidence type="ECO:0000256" key="2">
    <source>
        <dbReference type="ARBA" id="ARBA00005811"/>
    </source>
</evidence>
<dbReference type="EMBL" id="CP051774">
    <property type="protein sequence ID" value="QJE99326.1"/>
    <property type="molecule type" value="Genomic_DNA"/>
</dbReference>
<keyword evidence="6 10" id="KW-0812">Transmembrane</keyword>
<evidence type="ECO:0000256" key="7">
    <source>
        <dbReference type="ARBA" id="ARBA00022927"/>
    </source>
</evidence>
<dbReference type="InterPro" id="IPR003400">
    <property type="entry name" value="ExbD"/>
</dbReference>
<dbReference type="Pfam" id="PF02472">
    <property type="entry name" value="ExbD"/>
    <property type="match status" value="1"/>
</dbReference>
<reference evidence="12 13" key="1">
    <citation type="submission" date="2020-04" db="EMBL/GenBank/DDBJ databases">
        <title>Luteolibacter sp. G-1-1-1 isolated from soil.</title>
        <authorList>
            <person name="Dahal R.H."/>
        </authorList>
    </citation>
    <scope>NUCLEOTIDE SEQUENCE [LARGE SCALE GENOMIC DNA]</scope>
    <source>
        <strain evidence="12 13">G-1-1-1</strain>
    </source>
</reference>
<evidence type="ECO:0000256" key="8">
    <source>
        <dbReference type="ARBA" id="ARBA00022989"/>
    </source>
</evidence>
<evidence type="ECO:0000313" key="12">
    <source>
        <dbReference type="EMBL" id="QJE99326.1"/>
    </source>
</evidence>
<comment type="similarity">
    <text evidence="2 10">Belongs to the ExbD/TolR family.</text>
</comment>
<feature type="transmembrane region" description="Helical" evidence="11">
    <location>
        <begin position="20"/>
        <end position="37"/>
    </location>
</feature>
<evidence type="ECO:0000256" key="6">
    <source>
        <dbReference type="ARBA" id="ARBA00022692"/>
    </source>
</evidence>
<dbReference type="KEGG" id="luo:HHL09_19650"/>
<dbReference type="GO" id="GO:0022857">
    <property type="term" value="F:transmembrane transporter activity"/>
    <property type="evidence" value="ECO:0007669"/>
    <property type="project" value="InterPro"/>
</dbReference>